<proteinExistence type="predicted"/>
<feature type="transmembrane region" description="Helical" evidence="1">
    <location>
        <begin position="45"/>
        <end position="66"/>
    </location>
</feature>
<reference evidence="3 4" key="1">
    <citation type="journal article" date="2018" name="Nat. Biotechnol.">
        <title>A standardized bacterial taxonomy based on genome phylogeny substantially revises the tree of life.</title>
        <authorList>
            <person name="Parks D.H."/>
            <person name="Chuvochina M."/>
            <person name="Waite D.W."/>
            <person name="Rinke C."/>
            <person name="Skarshewski A."/>
            <person name="Chaumeil P.A."/>
            <person name="Hugenholtz P."/>
        </authorList>
    </citation>
    <scope>NUCLEOTIDE SEQUENCE [LARGE SCALE GENOMIC DNA]</scope>
    <source>
        <strain evidence="3">UBA11247</strain>
    </source>
</reference>
<keyword evidence="1" id="KW-0472">Membrane</keyword>
<organism evidence="3 4">
    <name type="scientific">Corynebacterium nuruki</name>
    <dbReference type="NCBI Taxonomy" id="1032851"/>
    <lineage>
        <taxon>Bacteria</taxon>
        <taxon>Bacillati</taxon>
        <taxon>Actinomycetota</taxon>
        <taxon>Actinomycetes</taxon>
        <taxon>Mycobacteriales</taxon>
        <taxon>Corynebacteriaceae</taxon>
        <taxon>Corynebacterium</taxon>
    </lineage>
</organism>
<comment type="caution">
    <text evidence="3">The sequence shown here is derived from an EMBL/GenBank/DDBJ whole genome shotgun (WGS) entry which is preliminary data.</text>
</comment>
<dbReference type="InterPro" id="IPR012336">
    <property type="entry name" value="Thioredoxin-like_fold"/>
</dbReference>
<dbReference type="STRING" id="863239.GCA_000213935_00553"/>
<protein>
    <recommendedName>
        <fullName evidence="2">Thioredoxin-like fold domain-containing protein</fullName>
    </recommendedName>
</protein>
<name>A0A3D4SYH4_9CORY</name>
<evidence type="ECO:0000313" key="4">
    <source>
        <dbReference type="Proteomes" id="UP000261739"/>
    </source>
</evidence>
<keyword evidence="1" id="KW-1133">Transmembrane helix</keyword>
<dbReference type="Pfam" id="PF13462">
    <property type="entry name" value="Thioredoxin_4"/>
    <property type="match status" value="1"/>
</dbReference>
<dbReference type="Gene3D" id="3.40.30.10">
    <property type="entry name" value="Glutaredoxin"/>
    <property type="match status" value="1"/>
</dbReference>
<dbReference type="EMBL" id="DQID01000047">
    <property type="protein sequence ID" value="HCT13550.1"/>
    <property type="molecule type" value="Genomic_DNA"/>
</dbReference>
<gene>
    <name evidence="3" type="ORF">DIW82_01790</name>
</gene>
<keyword evidence="1" id="KW-0812">Transmembrane</keyword>
<sequence length="280" mass="29985">MIWQLPGCCRYSGSGICAGHGASARKRQGKHVSQKIKAPNQKGNGFLWGIVALVVIVIVVVAVIVVNNRKDSDSIDIASEDVNFGISYDAGVVTLKNDKATDSTPVADIFEDYACPHCADLVEADHADMKTALDDGKLVVKLHTVNILDGDGKGNIKPGPATMGGAAQLAIAETGDAAAFWAIHDYVFGNQNEVYRNWDYADYADAADQLGVDKGTVDAIRDGSVKDKYLDTFADNVKTMNDKGAQGTPAIYVDGQEMPIQKDPNDASKVKNWIPDVVKN</sequence>
<feature type="domain" description="Thioredoxin-like fold" evidence="2">
    <location>
        <begin position="105"/>
        <end position="272"/>
    </location>
</feature>
<dbReference type="AlphaFoldDB" id="A0A3D4SYH4"/>
<dbReference type="InterPro" id="IPR036249">
    <property type="entry name" value="Thioredoxin-like_sf"/>
</dbReference>
<evidence type="ECO:0000313" key="3">
    <source>
        <dbReference type="EMBL" id="HCT13550.1"/>
    </source>
</evidence>
<dbReference type="SUPFAM" id="SSF52833">
    <property type="entry name" value="Thioredoxin-like"/>
    <property type="match status" value="1"/>
</dbReference>
<evidence type="ECO:0000259" key="2">
    <source>
        <dbReference type="Pfam" id="PF13462"/>
    </source>
</evidence>
<dbReference type="CDD" id="cd02972">
    <property type="entry name" value="DsbA_family"/>
    <property type="match status" value="1"/>
</dbReference>
<accession>A0A3D4SYH4</accession>
<dbReference type="Proteomes" id="UP000261739">
    <property type="component" value="Unassembled WGS sequence"/>
</dbReference>
<evidence type="ECO:0000256" key="1">
    <source>
        <dbReference type="SAM" id="Phobius"/>
    </source>
</evidence>